<name>A0A3E2HFG7_SCYLI</name>
<evidence type="ECO:0000313" key="1">
    <source>
        <dbReference type="EMBL" id="RFU32166.1"/>
    </source>
</evidence>
<dbReference type="EMBL" id="NCSJ02000060">
    <property type="protein sequence ID" value="RFU32166.1"/>
    <property type="molecule type" value="Genomic_DNA"/>
</dbReference>
<feature type="non-terminal residue" evidence="1">
    <location>
        <position position="140"/>
    </location>
</feature>
<feature type="non-terminal residue" evidence="1">
    <location>
        <position position="1"/>
    </location>
</feature>
<dbReference type="AlphaFoldDB" id="A0A3E2HFG7"/>
<evidence type="ECO:0000313" key="2">
    <source>
        <dbReference type="Proteomes" id="UP000258309"/>
    </source>
</evidence>
<reference evidence="1 2" key="1">
    <citation type="submission" date="2018-05" db="EMBL/GenBank/DDBJ databases">
        <title>Draft genome sequence of Scytalidium lignicola DSM 105466, a ubiquitous saprotrophic fungus.</title>
        <authorList>
            <person name="Buettner E."/>
            <person name="Gebauer A.M."/>
            <person name="Hofrichter M."/>
            <person name="Liers C."/>
            <person name="Kellner H."/>
        </authorList>
    </citation>
    <scope>NUCLEOTIDE SEQUENCE [LARGE SCALE GENOMIC DNA]</scope>
    <source>
        <strain evidence="1 2">DSM 105466</strain>
    </source>
</reference>
<dbReference type="OrthoDB" id="2906425at2759"/>
<proteinExistence type="predicted"/>
<accession>A0A3E2HFG7</accession>
<organism evidence="1 2">
    <name type="scientific">Scytalidium lignicola</name>
    <name type="common">Hyphomycete</name>
    <dbReference type="NCBI Taxonomy" id="5539"/>
    <lineage>
        <taxon>Eukaryota</taxon>
        <taxon>Fungi</taxon>
        <taxon>Dikarya</taxon>
        <taxon>Ascomycota</taxon>
        <taxon>Pezizomycotina</taxon>
        <taxon>Leotiomycetes</taxon>
        <taxon>Leotiomycetes incertae sedis</taxon>
        <taxon>Scytalidium</taxon>
    </lineage>
</organism>
<comment type="caution">
    <text evidence="1">The sequence shown here is derived from an EMBL/GenBank/DDBJ whole genome shotgun (WGS) entry which is preliminary data.</text>
</comment>
<gene>
    <name evidence="1" type="ORF">B7463_g4187</name>
</gene>
<protein>
    <submittedName>
        <fullName evidence="1">Uncharacterized protein</fullName>
    </submittedName>
</protein>
<sequence>MTSVKRKPCRKPRHPTISTWSGVISKIPKRSWPCSRKTAYVTRLPCAGHGSDGCPLHFSAAEIEQQEEDEKLWAQGVELMDTFISDAGGFKHWDGRVSDEDYETLKAQLASGIERFLDREAKNAEERAAWLRALPFVDHE</sequence>
<dbReference type="Proteomes" id="UP000258309">
    <property type="component" value="Unassembled WGS sequence"/>
</dbReference>
<keyword evidence="2" id="KW-1185">Reference proteome</keyword>